<dbReference type="InParanoid" id="K9FQN6"/>
<evidence type="ECO:0000313" key="1">
    <source>
        <dbReference type="EMBL" id="EKV11484.1"/>
    </source>
</evidence>
<dbReference type="HOGENOM" id="CLU_2134352_0_0_1"/>
<dbReference type="AlphaFoldDB" id="K9FQN6"/>
<reference evidence="2" key="1">
    <citation type="journal article" date="2012" name="BMC Genomics">
        <title>Genome sequence of the necrotrophic fungus Penicillium digitatum, the main postharvest pathogen of citrus.</title>
        <authorList>
            <person name="Marcet-Houben M."/>
            <person name="Ballester A.-R."/>
            <person name="de la Fuente B."/>
            <person name="Harries E."/>
            <person name="Marcos J.F."/>
            <person name="Gonzalez-Candelas L."/>
            <person name="Gabaldon T."/>
        </authorList>
    </citation>
    <scope>NUCLEOTIDE SEQUENCE [LARGE SCALE GENOMIC DNA]</scope>
    <source>
        <strain evidence="2">PHI26 / CECT 20796</strain>
    </source>
</reference>
<dbReference type="EMBL" id="AKCT01000204">
    <property type="protein sequence ID" value="EKV11484.1"/>
    <property type="molecule type" value="Genomic_DNA"/>
</dbReference>
<evidence type="ECO:0000313" key="2">
    <source>
        <dbReference type="Proteomes" id="UP000009882"/>
    </source>
</evidence>
<protein>
    <submittedName>
        <fullName evidence="1">Uncharacterized protein</fullName>
    </submittedName>
</protein>
<name>K9FQN6_PEND2</name>
<dbReference type="OrthoDB" id="4352628at2759"/>
<comment type="caution">
    <text evidence="1">The sequence shown here is derived from an EMBL/GenBank/DDBJ whole genome shotgun (WGS) entry which is preliminary data.</text>
</comment>
<proteinExistence type="predicted"/>
<dbReference type="Proteomes" id="UP000009882">
    <property type="component" value="Unassembled WGS sequence"/>
</dbReference>
<organism evidence="1 2">
    <name type="scientific">Penicillium digitatum (strain PHI26 / CECT 20796)</name>
    <name type="common">Green mold</name>
    <dbReference type="NCBI Taxonomy" id="1170229"/>
    <lineage>
        <taxon>Eukaryota</taxon>
        <taxon>Fungi</taxon>
        <taxon>Dikarya</taxon>
        <taxon>Ascomycota</taxon>
        <taxon>Pezizomycotina</taxon>
        <taxon>Eurotiomycetes</taxon>
        <taxon>Eurotiomycetidae</taxon>
        <taxon>Eurotiales</taxon>
        <taxon>Aspergillaceae</taxon>
        <taxon>Penicillium</taxon>
    </lineage>
</organism>
<sequence length="113" mass="12324">MLDVDVQHPILDKVTGCHSNPDAPSIGWNCGAPVIAACHKTSCRSCTDARATQWEVGIRQGNLWTIASTRLSYSPDGCNKRALSTPNGVVSKQRKMGNVVGDGRWMEVDENKR</sequence>
<accession>K9FQN6</accession>
<gene>
    <name evidence="1" type="ORF">PDIG_50170</name>
</gene>
<keyword evidence="2" id="KW-1185">Reference proteome</keyword>